<keyword evidence="9" id="KW-1185">Reference proteome</keyword>
<sequence>MTPIRRHGMTAISLWLAFLLACGAIIARTHFTTDLSAFLPRTPTPEQQLLMDQLRDGLASRLILVGIEGADAPSRAALSRQIAQRLRADPAFVSVNNGEPVNTERDRAFLFNNRYLLSPAVTPARFSADGLHTALSDSIDLLASPAGLLVKSLLPRDPTGEMVQLLEQLDSGSHPRLVDGAWASRDGQRALLLTQTRAAGSDTDAQQRAMAAIRQAFETAPGATPAAKLLMTGPGVFSVTSRDTIKSQVSRLSLISVVLIATLLLLVYRSLTALALGYLPVISGVLAGIAAVSLGFGSVHGITLGFGTALIGEAVDYSIYLFVQSDQDNADRQNWIKRFWPTIRLGVLTSIFGFASLLMSGFPGLAQLGLYSIAGLVSAATVTRFVLPHLLPAKFRIHDVSAIGRVLARLTQRATALRWPAAILLLAACAILVMHRTSLFDDRISSLSPVSQADVALDERLRADMGAPDVRYLVVVSGPSREAVLRSSEQVSALLQAQVDQGELAGFESPSRYLPSIATQRARQASLPAPAQLETQLAPAVQGLPVRAALFKPFLADVDAARSQPLLQAADLEKTSMAMAIDALLIQQGRQWRALLPLTAPEGRNINASRLQASLGATHLPDVLFVDMKAESDHLYSGYLREAVLLSLGGVLAIVGLLLLVFRSPLRVVRVISPLVASVITVTAGLAVFGQQLMILHLVGLLLVVAVGSNYALFFDRPDPGMPISPRTLVSMLFANLTTVAGFGLLAFSNVSILQAMGVTVAPGVILALMYSAIFTPHPDA</sequence>
<feature type="transmembrane region" description="Helical" evidence="6">
    <location>
        <begin position="368"/>
        <end position="387"/>
    </location>
</feature>
<dbReference type="RefSeq" id="WP_068831722.1">
    <property type="nucleotide sequence ID" value="NZ_JBHSMX010000003.1"/>
</dbReference>
<comment type="subcellular location">
    <subcellularLocation>
        <location evidence="1">Cell membrane</location>
        <topology evidence="1">Multi-pass membrane protein</topology>
    </subcellularLocation>
</comment>
<feature type="transmembrane region" description="Helical" evidence="6">
    <location>
        <begin position="275"/>
        <end position="296"/>
    </location>
</feature>
<dbReference type="InterPro" id="IPR050545">
    <property type="entry name" value="Mycobact_MmpL"/>
</dbReference>
<evidence type="ECO:0000313" key="8">
    <source>
        <dbReference type="EMBL" id="MFC5519474.1"/>
    </source>
</evidence>
<proteinExistence type="predicted"/>
<dbReference type="SUPFAM" id="SSF82866">
    <property type="entry name" value="Multidrug efflux transporter AcrB transmembrane domain"/>
    <property type="match status" value="2"/>
</dbReference>
<feature type="transmembrane region" description="Helical" evidence="6">
    <location>
        <begin position="669"/>
        <end position="689"/>
    </location>
</feature>
<feature type="domain" description="Membrane transport protein MMPL" evidence="7">
    <location>
        <begin position="176"/>
        <end position="419"/>
    </location>
</feature>
<keyword evidence="5 6" id="KW-0472">Membrane</keyword>
<keyword evidence="2" id="KW-1003">Cell membrane</keyword>
<accession>A0ABW0Q9W7</accession>
<evidence type="ECO:0000313" key="9">
    <source>
        <dbReference type="Proteomes" id="UP001596084"/>
    </source>
</evidence>
<feature type="transmembrane region" description="Helical" evidence="6">
    <location>
        <begin position="416"/>
        <end position="435"/>
    </location>
</feature>
<keyword evidence="3 6" id="KW-0812">Transmembrane</keyword>
<dbReference type="Gene3D" id="1.20.1640.10">
    <property type="entry name" value="Multidrug efflux transporter AcrB transmembrane domain"/>
    <property type="match status" value="2"/>
</dbReference>
<evidence type="ECO:0000256" key="1">
    <source>
        <dbReference type="ARBA" id="ARBA00004651"/>
    </source>
</evidence>
<organism evidence="8 9">
    <name type="scientific">Polaromonas jejuensis</name>
    <dbReference type="NCBI Taxonomy" id="457502"/>
    <lineage>
        <taxon>Bacteria</taxon>
        <taxon>Pseudomonadati</taxon>
        <taxon>Pseudomonadota</taxon>
        <taxon>Betaproteobacteria</taxon>
        <taxon>Burkholderiales</taxon>
        <taxon>Comamonadaceae</taxon>
        <taxon>Polaromonas</taxon>
    </lineage>
</organism>
<feature type="transmembrane region" description="Helical" evidence="6">
    <location>
        <begin position="643"/>
        <end position="662"/>
    </location>
</feature>
<evidence type="ECO:0000256" key="6">
    <source>
        <dbReference type="SAM" id="Phobius"/>
    </source>
</evidence>
<evidence type="ECO:0000256" key="4">
    <source>
        <dbReference type="ARBA" id="ARBA00022989"/>
    </source>
</evidence>
<dbReference type="EMBL" id="JBHSMX010000003">
    <property type="protein sequence ID" value="MFC5519474.1"/>
    <property type="molecule type" value="Genomic_DNA"/>
</dbReference>
<feature type="transmembrane region" description="Helical" evidence="6">
    <location>
        <begin position="249"/>
        <end position="268"/>
    </location>
</feature>
<evidence type="ECO:0000256" key="2">
    <source>
        <dbReference type="ARBA" id="ARBA00022475"/>
    </source>
</evidence>
<feature type="transmembrane region" description="Helical" evidence="6">
    <location>
        <begin position="302"/>
        <end position="323"/>
    </location>
</feature>
<feature type="transmembrane region" description="Helical" evidence="6">
    <location>
        <begin position="727"/>
        <end position="747"/>
    </location>
</feature>
<dbReference type="Proteomes" id="UP001596084">
    <property type="component" value="Unassembled WGS sequence"/>
</dbReference>
<gene>
    <name evidence="8" type="ORF">ACFPP7_00910</name>
</gene>
<protein>
    <submittedName>
        <fullName evidence="8">MMPL family transporter</fullName>
    </submittedName>
</protein>
<evidence type="ECO:0000259" key="7">
    <source>
        <dbReference type="Pfam" id="PF03176"/>
    </source>
</evidence>
<dbReference type="PANTHER" id="PTHR33406:SF13">
    <property type="entry name" value="MEMBRANE PROTEIN YDFJ"/>
    <property type="match status" value="1"/>
</dbReference>
<dbReference type="InterPro" id="IPR004869">
    <property type="entry name" value="MMPL_dom"/>
</dbReference>
<feature type="transmembrane region" description="Helical" evidence="6">
    <location>
        <begin position="695"/>
        <end position="715"/>
    </location>
</feature>
<name>A0ABW0Q9W7_9BURK</name>
<feature type="transmembrane region" description="Helical" evidence="6">
    <location>
        <begin position="343"/>
        <end position="362"/>
    </location>
</feature>
<feature type="transmembrane region" description="Helical" evidence="6">
    <location>
        <begin position="753"/>
        <end position="775"/>
    </location>
</feature>
<dbReference type="PROSITE" id="PS51257">
    <property type="entry name" value="PROKAR_LIPOPROTEIN"/>
    <property type="match status" value="1"/>
</dbReference>
<evidence type="ECO:0000256" key="3">
    <source>
        <dbReference type="ARBA" id="ARBA00022692"/>
    </source>
</evidence>
<evidence type="ECO:0000256" key="5">
    <source>
        <dbReference type="ARBA" id="ARBA00023136"/>
    </source>
</evidence>
<reference evidence="9" key="1">
    <citation type="journal article" date="2019" name="Int. J. Syst. Evol. Microbiol.">
        <title>The Global Catalogue of Microorganisms (GCM) 10K type strain sequencing project: providing services to taxonomists for standard genome sequencing and annotation.</title>
        <authorList>
            <consortium name="The Broad Institute Genomics Platform"/>
            <consortium name="The Broad Institute Genome Sequencing Center for Infectious Disease"/>
            <person name="Wu L."/>
            <person name="Ma J."/>
        </authorList>
    </citation>
    <scope>NUCLEOTIDE SEQUENCE [LARGE SCALE GENOMIC DNA]</scope>
    <source>
        <strain evidence="9">CGMCC 4.7277</strain>
    </source>
</reference>
<comment type="caution">
    <text evidence="8">The sequence shown here is derived from an EMBL/GenBank/DDBJ whole genome shotgun (WGS) entry which is preliminary data.</text>
</comment>
<dbReference type="PANTHER" id="PTHR33406">
    <property type="entry name" value="MEMBRANE PROTEIN MJ1562-RELATED"/>
    <property type="match status" value="1"/>
</dbReference>
<keyword evidence="4 6" id="KW-1133">Transmembrane helix</keyword>
<dbReference type="Pfam" id="PF03176">
    <property type="entry name" value="MMPL"/>
    <property type="match status" value="1"/>
</dbReference>